<evidence type="ECO:0000313" key="2">
    <source>
        <dbReference type="EMBL" id="KAK5908540.1"/>
    </source>
</evidence>
<reference evidence="2 3" key="1">
    <citation type="journal article" date="2023" name="Mol. Biol. Evol.">
        <title>Genomics of Secondarily Temperate Adaptation in the Only Non-Antarctic Icefish.</title>
        <authorList>
            <person name="Rivera-Colon A.G."/>
            <person name="Rayamajhi N."/>
            <person name="Minhas B.F."/>
            <person name="Madrigal G."/>
            <person name="Bilyk K.T."/>
            <person name="Yoon V."/>
            <person name="Hune M."/>
            <person name="Gregory S."/>
            <person name="Cheng C.H.C."/>
            <person name="Catchen J.M."/>
        </authorList>
    </citation>
    <scope>NUCLEOTIDE SEQUENCE [LARGE SCALE GENOMIC DNA]</scope>
    <source>
        <tissue evidence="2">White muscle</tissue>
    </source>
</reference>
<evidence type="ECO:0000313" key="3">
    <source>
        <dbReference type="Proteomes" id="UP001331515"/>
    </source>
</evidence>
<name>A0AAN8CR98_CHAGU</name>
<dbReference type="EMBL" id="JAURVH010001529">
    <property type="protein sequence ID" value="KAK5908540.1"/>
    <property type="molecule type" value="Genomic_DNA"/>
</dbReference>
<protein>
    <submittedName>
        <fullName evidence="2">Uncharacterized protein</fullName>
    </submittedName>
</protein>
<proteinExistence type="predicted"/>
<evidence type="ECO:0000256" key="1">
    <source>
        <dbReference type="SAM" id="MobiDB-lite"/>
    </source>
</evidence>
<feature type="region of interest" description="Disordered" evidence="1">
    <location>
        <begin position="26"/>
        <end position="66"/>
    </location>
</feature>
<accession>A0AAN8CR98</accession>
<comment type="caution">
    <text evidence="2">The sequence shown here is derived from an EMBL/GenBank/DDBJ whole genome shotgun (WGS) entry which is preliminary data.</text>
</comment>
<dbReference type="AlphaFoldDB" id="A0AAN8CR98"/>
<dbReference type="Proteomes" id="UP001331515">
    <property type="component" value="Unassembled WGS sequence"/>
</dbReference>
<sequence>MLVISLAGTDPAAQAGCGVDSPIVASNLKGGEEDRSAGRRRKTEDWEERGSGVKCSAGMDGLTAWS</sequence>
<organism evidence="2 3">
    <name type="scientific">Champsocephalus gunnari</name>
    <name type="common">Mackerel icefish</name>
    <dbReference type="NCBI Taxonomy" id="52237"/>
    <lineage>
        <taxon>Eukaryota</taxon>
        <taxon>Metazoa</taxon>
        <taxon>Chordata</taxon>
        <taxon>Craniata</taxon>
        <taxon>Vertebrata</taxon>
        <taxon>Euteleostomi</taxon>
        <taxon>Actinopterygii</taxon>
        <taxon>Neopterygii</taxon>
        <taxon>Teleostei</taxon>
        <taxon>Neoteleostei</taxon>
        <taxon>Acanthomorphata</taxon>
        <taxon>Eupercaria</taxon>
        <taxon>Perciformes</taxon>
        <taxon>Notothenioidei</taxon>
        <taxon>Channichthyidae</taxon>
        <taxon>Champsocephalus</taxon>
    </lineage>
</organism>
<feature type="compositionally biased region" description="Basic and acidic residues" evidence="1">
    <location>
        <begin position="30"/>
        <end position="51"/>
    </location>
</feature>
<gene>
    <name evidence="2" type="ORF">CgunFtcFv8_016588</name>
</gene>
<keyword evidence="3" id="KW-1185">Reference proteome</keyword>